<dbReference type="AlphaFoldDB" id="A0AAV2N172"/>
<keyword evidence="3" id="KW-0653">Protein transport</keyword>
<dbReference type="InterPro" id="IPR011057">
    <property type="entry name" value="Mss4-like_sf"/>
</dbReference>
<dbReference type="GO" id="GO:0008270">
    <property type="term" value="F:zinc ion binding"/>
    <property type="evidence" value="ECO:0007669"/>
    <property type="project" value="TreeGrafter"/>
</dbReference>
<keyword evidence="1" id="KW-0813">Transport</keyword>
<dbReference type="Gene3D" id="2.170.150.10">
    <property type="entry name" value="Metal Binding Protein, Guanine Nucleotide Exchange Factor, Chain A"/>
    <property type="match status" value="1"/>
</dbReference>
<evidence type="ECO:0000256" key="2">
    <source>
        <dbReference type="ARBA" id="ARBA00022658"/>
    </source>
</evidence>
<evidence type="ECO:0000313" key="5">
    <source>
        <dbReference type="Proteomes" id="UP001497644"/>
    </source>
</evidence>
<dbReference type="GO" id="GO:0005085">
    <property type="term" value="F:guanyl-nucleotide exchange factor activity"/>
    <property type="evidence" value="ECO:0007669"/>
    <property type="project" value="UniProtKB-KW"/>
</dbReference>
<name>A0AAV2N172_9HYME</name>
<dbReference type="PANTHER" id="PTHR13276:SF0">
    <property type="entry name" value="GUANINE NUCLEOTIDE EXCHANGE FACTOR MSS4"/>
    <property type="match status" value="1"/>
</dbReference>
<evidence type="ECO:0000256" key="3">
    <source>
        <dbReference type="ARBA" id="ARBA00022927"/>
    </source>
</evidence>
<evidence type="ECO:0000256" key="1">
    <source>
        <dbReference type="ARBA" id="ARBA00022448"/>
    </source>
</evidence>
<dbReference type="Proteomes" id="UP001497644">
    <property type="component" value="Chromosome 1"/>
</dbReference>
<reference evidence="4 5" key="1">
    <citation type="submission" date="2024-04" db="EMBL/GenBank/DDBJ databases">
        <authorList>
            <consortium name="Molecular Ecology Group"/>
        </authorList>
    </citation>
    <scope>NUCLEOTIDE SEQUENCE [LARGE SCALE GENOMIC DNA]</scope>
</reference>
<dbReference type="GO" id="GO:0007264">
    <property type="term" value="P:small GTPase-mediated signal transduction"/>
    <property type="evidence" value="ECO:0007669"/>
    <property type="project" value="InterPro"/>
</dbReference>
<dbReference type="SUPFAM" id="SSF51316">
    <property type="entry name" value="Mss4-like"/>
    <property type="match status" value="1"/>
</dbReference>
<accession>A0AAV2N172</accession>
<keyword evidence="5" id="KW-1185">Reference proteome</keyword>
<sequence length="88" mass="9949">MSTNIIDTKKDAEGKNKSKIYCTFCPSKMLNAGAARLINMEFALPYIHSKGEDKANQSEVILNYWGPVGWHDLSTQKSYIALCRVKHE</sequence>
<dbReference type="GO" id="GO:0016020">
    <property type="term" value="C:membrane"/>
    <property type="evidence" value="ECO:0007669"/>
    <property type="project" value="TreeGrafter"/>
</dbReference>
<dbReference type="InterPro" id="IPR011323">
    <property type="entry name" value="Mss4/transl-control_tumour"/>
</dbReference>
<keyword evidence="2" id="KW-0344">Guanine-nucleotide releasing factor</keyword>
<dbReference type="EMBL" id="OZ034824">
    <property type="protein sequence ID" value="CAL1673658.1"/>
    <property type="molecule type" value="Genomic_DNA"/>
</dbReference>
<protein>
    <submittedName>
        <fullName evidence="4">Uncharacterized protein</fullName>
    </submittedName>
</protein>
<dbReference type="GO" id="GO:0015031">
    <property type="term" value="P:protein transport"/>
    <property type="evidence" value="ECO:0007669"/>
    <property type="project" value="UniProtKB-KW"/>
</dbReference>
<dbReference type="InterPro" id="IPR007515">
    <property type="entry name" value="Mss4"/>
</dbReference>
<gene>
    <name evidence="4" type="ORF">LPLAT_LOCUS500</name>
</gene>
<evidence type="ECO:0000313" key="4">
    <source>
        <dbReference type="EMBL" id="CAL1673658.1"/>
    </source>
</evidence>
<dbReference type="GO" id="GO:0006892">
    <property type="term" value="P:post-Golgi vesicle-mediated transport"/>
    <property type="evidence" value="ECO:0007669"/>
    <property type="project" value="TreeGrafter"/>
</dbReference>
<organism evidence="4 5">
    <name type="scientific">Lasius platythorax</name>
    <dbReference type="NCBI Taxonomy" id="488582"/>
    <lineage>
        <taxon>Eukaryota</taxon>
        <taxon>Metazoa</taxon>
        <taxon>Ecdysozoa</taxon>
        <taxon>Arthropoda</taxon>
        <taxon>Hexapoda</taxon>
        <taxon>Insecta</taxon>
        <taxon>Pterygota</taxon>
        <taxon>Neoptera</taxon>
        <taxon>Endopterygota</taxon>
        <taxon>Hymenoptera</taxon>
        <taxon>Apocrita</taxon>
        <taxon>Aculeata</taxon>
        <taxon>Formicoidea</taxon>
        <taxon>Formicidae</taxon>
        <taxon>Formicinae</taxon>
        <taxon>Lasius</taxon>
        <taxon>Lasius</taxon>
    </lineage>
</organism>
<dbReference type="Pfam" id="PF04421">
    <property type="entry name" value="Mss4"/>
    <property type="match status" value="1"/>
</dbReference>
<proteinExistence type="predicted"/>
<dbReference type="GO" id="GO:0005829">
    <property type="term" value="C:cytosol"/>
    <property type="evidence" value="ECO:0007669"/>
    <property type="project" value="TreeGrafter"/>
</dbReference>
<dbReference type="PANTHER" id="PTHR13276">
    <property type="entry name" value="GUANINE NUCLEOTIDE EXCHANGE FACTOR MSS4"/>
    <property type="match status" value="1"/>
</dbReference>